<dbReference type="PROSITE" id="PS00893">
    <property type="entry name" value="NUDIX_BOX"/>
    <property type="match status" value="1"/>
</dbReference>
<dbReference type="GO" id="GO:0004081">
    <property type="term" value="F:bis(5'-nucleosyl)-tetraphosphatase (asymmetrical) activity"/>
    <property type="evidence" value="ECO:0007669"/>
    <property type="project" value="UniProtKB-EC"/>
</dbReference>
<dbReference type="Proteomes" id="UP001187315">
    <property type="component" value="Unassembled WGS sequence"/>
</dbReference>
<comment type="catalytic activity">
    <reaction evidence="7">
        <text>a 5'-end FAD-phospho-ribonucleoside in mRNA + H2O = a 5'-end phospho-adenosine-phospho-ribonucleoside in mRNA + FMN + 2 H(+)</text>
        <dbReference type="Rhea" id="RHEA:67588"/>
        <dbReference type="Rhea" id="RHEA-COMP:15719"/>
        <dbReference type="Rhea" id="RHEA-COMP:17275"/>
        <dbReference type="ChEBI" id="CHEBI:15377"/>
        <dbReference type="ChEBI" id="CHEBI:15378"/>
        <dbReference type="ChEBI" id="CHEBI:58210"/>
        <dbReference type="ChEBI" id="CHEBI:144051"/>
        <dbReference type="ChEBI" id="CHEBI:172372"/>
    </reaction>
    <physiologicalReaction direction="left-to-right" evidence="7">
        <dbReference type="Rhea" id="RHEA:67589"/>
    </physiologicalReaction>
</comment>
<evidence type="ECO:0000256" key="2">
    <source>
        <dbReference type="ARBA" id="ARBA00005582"/>
    </source>
</evidence>
<feature type="domain" description="Nudix hydrolase" evidence="13">
    <location>
        <begin position="30"/>
        <end position="167"/>
    </location>
</feature>
<dbReference type="Pfam" id="PF00293">
    <property type="entry name" value="NUDIX"/>
    <property type="match status" value="1"/>
</dbReference>
<dbReference type="InterPro" id="IPR020084">
    <property type="entry name" value="NUDIX_hydrolase_CS"/>
</dbReference>
<evidence type="ECO:0000259" key="13">
    <source>
        <dbReference type="PROSITE" id="PS51462"/>
    </source>
</evidence>
<comment type="catalytic activity">
    <reaction evidence="11">
        <text>a 5'-end CoA-ribonucleoside in mRNA + H2O = a 5'-end phospho-adenosine-phospho-ribonucleoside in mRNA + (R)-4'-phosphopantetheine + 2 H(+)</text>
        <dbReference type="Rhea" id="RHEA:67592"/>
        <dbReference type="Rhea" id="RHEA-COMP:15719"/>
        <dbReference type="Rhea" id="RHEA-COMP:17276"/>
        <dbReference type="ChEBI" id="CHEBI:15377"/>
        <dbReference type="ChEBI" id="CHEBI:15378"/>
        <dbReference type="ChEBI" id="CHEBI:61723"/>
        <dbReference type="ChEBI" id="CHEBI:144051"/>
        <dbReference type="ChEBI" id="CHEBI:172371"/>
    </reaction>
    <physiologicalReaction direction="left-to-right" evidence="11">
        <dbReference type="Rhea" id="RHEA:67593"/>
    </physiologicalReaction>
</comment>
<dbReference type="PANTHER" id="PTHR21340:SF0">
    <property type="entry name" value="BIS(5'-NUCLEOSYL)-TETRAPHOSPHATASE [ASYMMETRICAL]"/>
    <property type="match status" value="1"/>
</dbReference>
<evidence type="ECO:0000256" key="9">
    <source>
        <dbReference type="ARBA" id="ARBA00032644"/>
    </source>
</evidence>
<sequence>MTCSCASLHHSICASKAVSEVILQRYLDIMTLRACGFIIFRRLARRPSPDSIEYLLLQTSYGEHHWTPPKGHVDPGEDDLTTAWRETREEAGLGEENLRVVDGFLQRLHYQVRGKEKEVLYWLAELRDPSIKVKLSDEHRDYRWAELEEACRLAKYTDLQDTLKNVQRFLEKAEKKH</sequence>
<evidence type="ECO:0000256" key="6">
    <source>
        <dbReference type="ARBA" id="ARBA00022801"/>
    </source>
</evidence>
<comment type="function">
    <text evidence="10">Catalyzes the asymmetric hydrolysis of diadenosine 5',5'''-P1,P4-tetraphosphate (Ap4A) to yield AMP and ATP. Exhibits decapping activity towards FAD-capped RNAs and dpCoA-capped RNAs in vitro.</text>
</comment>
<evidence type="ECO:0000256" key="8">
    <source>
        <dbReference type="ARBA" id="ARBA00029676"/>
    </source>
</evidence>
<evidence type="ECO:0000256" key="1">
    <source>
        <dbReference type="ARBA" id="ARBA00001968"/>
    </source>
</evidence>
<evidence type="ECO:0000256" key="12">
    <source>
        <dbReference type="ARBA" id="ARBA00048896"/>
    </source>
</evidence>
<evidence type="ECO:0000256" key="7">
    <source>
        <dbReference type="ARBA" id="ARBA00024504"/>
    </source>
</evidence>
<evidence type="ECO:0000256" key="3">
    <source>
        <dbReference type="ARBA" id="ARBA00012447"/>
    </source>
</evidence>
<accession>A0AA88S4M9</accession>
<dbReference type="PROSITE" id="PS51462">
    <property type="entry name" value="NUDIX"/>
    <property type="match status" value="1"/>
</dbReference>
<keyword evidence="6" id="KW-0378">Hydrolase</keyword>
<dbReference type="GO" id="GO:0006754">
    <property type="term" value="P:ATP biosynthetic process"/>
    <property type="evidence" value="ECO:0007669"/>
    <property type="project" value="TreeGrafter"/>
</dbReference>
<dbReference type="InterPro" id="IPR051325">
    <property type="entry name" value="Nudix_hydrolase_domain"/>
</dbReference>
<dbReference type="InterPro" id="IPR015797">
    <property type="entry name" value="NUDIX_hydrolase-like_dom_sf"/>
</dbReference>
<dbReference type="InterPro" id="IPR000086">
    <property type="entry name" value="NUDIX_hydrolase_dom"/>
</dbReference>
<dbReference type="GO" id="GO:0006167">
    <property type="term" value="P:AMP biosynthetic process"/>
    <property type="evidence" value="ECO:0007669"/>
    <property type="project" value="TreeGrafter"/>
</dbReference>
<dbReference type="SUPFAM" id="SSF55811">
    <property type="entry name" value="Nudix"/>
    <property type="match status" value="1"/>
</dbReference>
<dbReference type="PRINTS" id="PR01405">
    <property type="entry name" value="TETRPHPHTASE"/>
</dbReference>
<evidence type="ECO:0000256" key="5">
    <source>
        <dbReference type="ARBA" id="ARBA00022741"/>
    </source>
</evidence>
<keyword evidence="15" id="KW-1185">Reference proteome</keyword>
<comment type="caution">
    <text evidence="14">The sequence shown here is derived from an EMBL/GenBank/DDBJ whole genome shotgun (WGS) entry which is preliminary data.</text>
</comment>
<protein>
    <recommendedName>
        <fullName evidence="4">Bis(5'-nucleosyl)-tetraphosphatase [asymmetrical]</fullName>
        <ecNumber evidence="3">3.6.1.17</ecNumber>
    </recommendedName>
    <alternativeName>
        <fullName evidence="9">Diadenosine 5',5'''-P1,P4-tetraphosphate asymmetrical hydrolase</fullName>
    </alternativeName>
    <alternativeName>
        <fullName evidence="8">Nucleoside diphosphate-linked moiety X motif 2</fullName>
    </alternativeName>
</protein>
<evidence type="ECO:0000256" key="10">
    <source>
        <dbReference type="ARBA" id="ARBA00045172"/>
    </source>
</evidence>
<organism evidence="14 15">
    <name type="scientific">Tachysurus vachellii</name>
    <name type="common">Darkbarbel catfish</name>
    <name type="synonym">Pelteobagrus vachellii</name>
    <dbReference type="NCBI Taxonomy" id="175792"/>
    <lineage>
        <taxon>Eukaryota</taxon>
        <taxon>Metazoa</taxon>
        <taxon>Chordata</taxon>
        <taxon>Craniata</taxon>
        <taxon>Vertebrata</taxon>
        <taxon>Euteleostomi</taxon>
        <taxon>Actinopterygii</taxon>
        <taxon>Neopterygii</taxon>
        <taxon>Teleostei</taxon>
        <taxon>Ostariophysi</taxon>
        <taxon>Siluriformes</taxon>
        <taxon>Bagridae</taxon>
        <taxon>Tachysurus</taxon>
    </lineage>
</organism>
<gene>
    <name evidence="14" type="ORF">Q7C36_018562</name>
</gene>
<evidence type="ECO:0000313" key="15">
    <source>
        <dbReference type="Proteomes" id="UP001187315"/>
    </source>
</evidence>
<dbReference type="GO" id="GO:0000166">
    <property type="term" value="F:nucleotide binding"/>
    <property type="evidence" value="ECO:0007669"/>
    <property type="project" value="UniProtKB-KW"/>
</dbReference>
<name>A0AA88S4M9_TACVA</name>
<dbReference type="EMBL" id="JAVHJS010000019">
    <property type="protein sequence ID" value="KAK2827636.1"/>
    <property type="molecule type" value="Genomic_DNA"/>
</dbReference>
<dbReference type="AlphaFoldDB" id="A0AA88S4M9"/>
<dbReference type="Gene3D" id="3.90.79.10">
    <property type="entry name" value="Nucleoside Triphosphate Pyrophosphohydrolase"/>
    <property type="match status" value="1"/>
</dbReference>
<dbReference type="CDD" id="cd03428">
    <property type="entry name" value="NUDIX_Ap4A_Nudt2"/>
    <property type="match status" value="1"/>
</dbReference>
<evidence type="ECO:0000256" key="11">
    <source>
        <dbReference type="ARBA" id="ARBA00048667"/>
    </source>
</evidence>
<comment type="similarity">
    <text evidence="2">Belongs to the Nudix hydrolase family.</text>
</comment>
<dbReference type="InterPro" id="IPR003565">
    <property type="entry name" value="Tetra_PHTase"/>
</dbReference>
<dbReference type="EC" id="3.6.1.17" evidence="3"/>
<reference evidence="14" key="1">
    <citation type="submission" date="2023-08" db="EMBL/GenBank/DDBJ databases">
        <title>Pelteobagrus vachellii genome.</title>
        <authorList>
            <person name="Liu H."/>
        </authorList>
    </citation>
    <scope>NUCLEOTIDE SEQUENCE</scope>
    <source>
        <strain evidence="14">PRFRI_2022a</strain>
        <tissue evidence="14">Muscle</tissue>
    </source>
</reference>
<comment type="catalytic activity">
    <reaction evidence="12">
        <text>P(1),P(4)-bis(5'-guanosyl) tetraphosphate + H2O = GMP + GTP + 2 H(+)</text>
        <dbReference type="Rhea" id="RHEA:22484"/>
        <dbReference type="ChEBI" id="CHEBI:15377"/>
        <dbReference type="ChEBI" id="CHEBI:15378"/>
        <dbReference type="ChEBI" id="CHEBI:37565"/>
        <dbReference type="ChEBI" id="CHEBI:57553"/>
        <dbReference type="ChEBI" id="CHEBI:58115"/>
        <dbReference type="EC" id="3.6.1.17"/>
    </reaction>
</comment>
<dbReference type="PANTHER" id="PTHR21340">
    <property type="entry name" value="DIADENOSINE 5,5-P1,P4-TETRAPHOSPHATE PYROPHOSPHOHYDROLASE MUTT"/>
    <property type="match status" value="1"/>
</dbReference>
<keyword evidence="5" id="KW-0547">Nucleotide-binding</keyword>
<evidence type="ECO:0000256" key="4">
    <source>
        <dbReference type="ARBA" id="ARBA00018911"/>
    </source>
</evidence>
<proteinExistence type="inferred from homology"/>
<comment type="cofactor">
    <cofactor evidence="1">
        <name>a divalent metal cation</name>
        <dbReference type="ChEBI" id="CHEBI:60240"/>
    </cofactor>
</comment>
<evidence type="ECO:0000313" key="14">
    <source>
        <dbReference type="EMBL" id="KAK2827636.1"/>
    </source>
</evidence>